<feature type="region of interest" description="Disordered" evidence="1">
    <location>
        <begin position="88"/>
        <end position="122"/>
    </location>
</feature>
<evidence type="ECO:0000313" key="2">
    <source>
        <dbReference type="EMBL" id="POS82826.1"/>
    </source>
</evidence>
<feature type="non-terminal residue" evidence="2">
    <location>
        <position position="132"/>
    </location>
</feature>
<comment type="caution">
    <text evidence="2">The sequence shown here is derived from an EMBL/GenBank/DDBJ whole genome shotgun (WGS) entry which is preliminary data.</text>
</comment>
<sequence length="132" mass="15179">MNTNRTQASSIKARHLIAELYETENTNYWHIKAPERYKRLEIEMTGKPPPELGFMSQKNLGLLLAARLGHGIFTLYHHRFKHVGADTACSRGQDRSPDHPFYCRKLQRKRPPRIPSSTGPNDDIKWALGTVK</sequence>
<protein>
    <submittedName>
        <fullName evidence="2">Uncharacterized protein</fullName>
    </submittedName>
</protein>
<evidence type="ECO:0000313" key="3">
    <source>
        <dbReference type="Proteomes" id="UP000237438"/>
    </source>
</evidence>
<dbReference type="AlphaFoldDB" id="A0A2S4PLA7"/>
<dbReference type="EMBL" id="PEDP01002215">
    <property type="protein sequence ID" value="POS82826.1"/>
    <property type="molecule type" value="Genomic_DNA"/>
</dbReference>
<keyword evidence="3" id="KW-1185">Reference proteome</keyword>
<evidence type="ECO:0000256" key="1">
    <source>
        <dbReference type="SAM" id="MobiDB-lite"/>
    </source>
</evidence>
<reference evidence="2 3" key="1">
    <citation type="submission" date="2017-10" db="EMBL/GenBank/DDBJ databases">
        <title>Development of genomic resources for the powdery mildew, Erysiphe pulchra.</title>
        <authorList>
            <person name="Wadl P.A."/>
            <person name="Mack B.M."/>
            <person name="Moore G."/>
            <person name="Beltz S.B."/>
        </authorList>
    </citation>
    <scope>NUCLEOTIDE SEQUENCE [LARGE SCALE GENOMIC DNA]</scope>
    <source>
        <strain evidence="2">Cflorida</strain>
    </source>
</reference>
<name>A0A2S4PLA7_9PEZI</name>
<dbReference type="Proteomes" id="UP000237438">
    <property type="component" value="Unassembled WGS sequence"/>
</dbReference>
<accession>A0A2S4PLA7</accession>
<organism evidence="2 3">
    <name type="scientific">Erysiphe pulchra</name>
    <dbReference type="NCBI Taxonomy" id="225359"/>
    <lineage>
        <taxon>Eukaryota</taxon>
        <taxon>Fungi</taxon>
        <taxon>Dikarya</taxon>
        <taxon>Ascomycota</taxon>
        <taxon>Pezizomycotina</taxon>
        <taxon>Leotiomycetes</taxon>
        <taxon>Erysiphales</taxon>
        <taxon>Erysiphaceae</taxon>
        <taxon>Erysiphe</taxon>
    </lineage>
</organism>
<gene>
    <name evidence="2" type="ORF">EPUL_004539</name>
</gene>
<proteinExistence type="predicted"/>